<organism evidence="2 3">
    <name type="scientific">Candidatus Fervidibacter sacchari</name>
    <dbReference type="NCBI Taxonomy" id="1448929"/>
    <lineage>
        <taxon>Bacteria</taxon>
        <taxon>Candidatus Fervidibacterota</taxon>
        <taxon>Candidatus Fervidibacter</taxon>
    </lineage>
</organism>
<feature type="domain" description="BPL/LPL catalytic" evidence="1">
    <location>
        <begin position="30"/>
        <end position="231"/>
    </location>
</feature>
<protein>
    <submittedName>
        <fullName evidence="2">Lipoate-protein ligase A</fullName>
        <ecNumber evidence="2">6.3.1.20</ecNumber>
    </submittedName>
</protein>
<gene>
    <name evidence="2" type="ORF">M2350_000595</name>
</gene>
<evidence type="ECO:0000313" key="3">
    <source>
        <dbReference type="Proteomes" id="UP001204798"/>
    </source>
</evidence>
<dbReference type="EC" id="6.3.1.20" evidence="2"/>
<dbReference type="GO" id="GO:0016979">
    <property type="term" value="F:lipoate-protein ligase activity"/>
    <property type="evidence" value="ECO:0007669"/>
    <property type="project" value="UniProtKB-EC"/>
</dbReference>
<dbReference type="InterPro" id="IPR004143">
    <property type="entry name" value="BPL_LPL_catalytic"/>
</dbReference>
<keyword evidence="3" id="KW-1185">Reference proteome</keyword>
<dbReference type="PROSITE" id="PS51733">
    <property type="entry name" value="BPL_LPL_CATALYTIC"/>
    <property type="match status" value="1"/>
</dbReference>
<sequence>MQWRLIYSPPLSGSWNMALDEAMLLAHSAGLTIPTLRLYRWSPPAVSIGLLQRIETVNESACSQFGFDIVRRPSGGGAVLHQHEVTYAVVVDGRICPEGSSVMATYRWLAKGLIAGLRKLGVEAFLPDSNDQSRLSPHSITSFCFARSSVADLTVDGLKLGGSAQARRRYFLLQHGSIPLQLDIEAIEQIFGLSGRKDFTCLEEALKRKVSLQEFTEALVAGFSEALGVSFTVSGLTPEELRLAEILFQHKYGAEEWTRERKVRPELTSKVAEILAQGDFR</sequence>
<dbReference type="Pfam" id="PF21948">
    <property type="entry name" value="LplA-B_cat"/>
    <property type="match status" value="1"/>
</dbReference>
<comment type="caution">
    <text evidence="2">The sequence shown here is derived from an EMBL/GenBank/DDBJ whole genome shotgun (WGS) entry which is preliminary data.</text>
</comment>
<dbReference type="InterPro" id="IPR050664">
    <property type="entry name" value="Octanoyltrans_LipM/LipL"/>
</dbReference>
<keyword evidence="2" id="KW-0436">Ligase</keyword>
<dbReference type="InterPro" id="IPR045864">
    <property type="entry name" value="aa-tRNA-synth_II/BPL/LPL"/>
</dbReference>
<evidence type="ECO:0000313" key="2">
    <source>
        <dbReference type="EMBL" id="MCS3918198.1"/>
    </source>
</evidence>
<dbReference type="EMBL" id="JANUCP010000001">
    <property type="protein sequence ID" value="MCS3918198.1"/>
    <property type="molecule type" value="Genomic_DNA"/>
</dbReference>
<evidence type="ECO:0000259" key="1">
    <source>
        <dbReference type="PROSITE" id="PS51733"/>
    </source>
</evidence>
<reference evidence="2 3" key="1">
    <citation type="submission" date="2022-08" db="EMBL/GenBank/DDBJ databases">
        <title>Bacterial and archaeal communities from various locations to study Microbial Dark Matter (Phase II).</title>
        <authorList>
            <person name="Stepanauskas R."/>
        </authorList>
    </citation>
    <scope>NUCLEOTIDE SEQUENCE [LARGE SCALE GENOMIC DNA]</scope>
    <source>
        <strain evidence="2 3">PD1</strain>
    </source>
</reference>
<accession>A0ABT2EJS7</accession>
<dbReference type="SUPFAM" id="SSF55681">
    <property type="entry name" value="Class II aaRS and biotin synthetases"/>
    <property type="match status" value="1"/>
</dbReference>
<dbReference type="PANTHER" id="PTHR43679">
    <property type="entry name" value="OCTANOYLTRANSFERASE LIPM-RELATED"/>
    <property type="match status" value="1"/>
</dbReference>
<dbReference type="PANTHER" id="PTHR43679:SF2">
    <property type="entry name" value="OCTANOYL-[GCVH]:PROTEIN N-OCTANOYLTRANSFERASE"/>
    <property type="match status" value="1"/>
</dbReference>
<proteinExistence type="predicted"/>
<dbReference type="Gene3D" id="3.30.930.10">
    <property type="entry name" value="Bira Bifunctional Protein, Domain 2"/>
    <property type="match status" value="1"/>
</dbReference>
<dbReference type="Proteomes" id="UP001204798">
    <property type="component" value="Unassembled WGS sequence"/>
</dbReference>
<name>A0ABT2EJS7_9BACT</name>
<dbReference type="RefSeq" id="WP_259093746.1">
    <property type="nucleotide sequence ID" value="NZ_CP130454.1"/>
</dbReference>
<dbReference type="CDD" id="cd16443">
    <property type="entry name" value="LplA"/>
    <property type="match status" value="1"/>
</dbReference>